<proteinExistence type="predicted"/>
<evidence type="ECO:0000256" key="4">
    <source>
        <dbReference type="SAM" id="MobiDB-lite"/>
    </source>
</evidence>
<gene>
    <name evidence="7" type="primary">SVEP1</name>
    <name evidence="7" type="ORF">BLAG_LOCUS21775</name>
</gene>
<organism evidence="7 8">
    <name type="scientific">Branchiostoma lanceolatum</name>
    <name type="common">Common lancelet</name>
    <name type="synonym">Amphioxus lanceolatum</name>
    <dbReference type="NCBI Taxonomy" id="7740"/>
    <lineage>
        <taxon>Eukaryota</taxon>
        <taxon>Metazoa</taxon>
        <taxon>Chordata</taxon>
        <taxon>Cephalochordata</taxon>
        <taxon>Leptocardii</taxon>
        <taxon>Amphioxiformes</taxon>
        <taxon>Branchiostomatidae</taxon>
        <taxon>Branchiostoma</taxon>
    </lineage>
</organism>
<feature type="disulfide bond" evidence="2">
    <location>
        <begin position="316"/>
        <end position="359"/>
    </location>
</feature>
<dbReference type="PANTHER" id="PTHR24020">
    <property type="entry name" value="COLLAGEN ALPHA"/>
    <property type="match status" value="1"/>
</dbReference>
<dbReference type="SMART" id="SM00032">
    <property type="entry name" value="CCP"/>
    <property type="match status" value="2"/>
</dbReference>
<evidence type="ECO:0000259" key="6">
    <source>
        <dbReference type="PROSITE" id="PS50923"/>
    </source>
</evidence>
<dbReference type="Gene3D" id="2.10.50.10">
    <property type="entry name" value="Tumor Necrosis Factor Receptor, subunit A, domain 2"/>
    <property type="match status" value="1"/>
</dbReference>
<feature type="domain" description="Sushi" evidence="6">
    <location>
        <begin position="375"/>
        <end position="434"/>
    </location>
</feature>
<keyword evidence="2" id="KW-0768">Sushi</keyword>
<dbReference type="OrthoDB" id="5955439at2759"/>
<feature type="compositionally biased region" description="Pro residues" evidence="4">
    <location>
        <begin position="744"/>
        <end position="759"/>
    </location>
</feature>
<dbReference type="EMBL" id="OV696692">
    <property type="protein sequence ID" value="CAH1269014.1"/>
    <property type="molecule type" value="Genomic_DNA"/>
</dbReference>
<dbReference type="CDD" id="cd00033">
    <property type="entry name" value="CCP"/>
    <property type="match status" value="2"/>
</dbReference>
<feature type="region of interest" description="Disordered" evidence="4">
    <location>
        <begin position="704"/>
        <end position="769"/>
    </location>
</feature>
<dbReference type="Gene3D" id="3.40.50.410">
    <property type="entry name" value="von Willebrand factor, type A domain"/>
    <property type="match status" value="1"/>
</dbReference>
<reference evidence="7" key="1">
    <citation type="submission" date="2022-01" db="EMBL/GenBank/DDBJ databases">
        <authorList>
            <person name="Braso-Vives M."/>
        </authorList>
    </citation>
    <scope>NUCLEOTIDE SEQUENCE</scope>
</reference>
<dbReference type="SMART" id="SM01411">
    <property type="entry name" value="Ephrin_rec_like"/>
    <property type="match status" value="1"/>
</dbReference>
<dbReference type="Pfam" id="PF07699">
    <property type="entry name" value="Ephrin_rec_like"/>
    <property type="match status" value="1"/>
</dbReference>
<dbReference type="InterPro" id="IPR002035">
    <property type="entry name" value="VWF_A"/>
</dbReference>
<sequence>MPSQALTSTMKAALPSPNKAIDIIFVLDRSGSVGSSNYKEMIKFVKAVLSYFSVAPTTTRVAVVSFGTDAKVEFDLLESNSEDNNKCELLRTHIPKIKYDMKTEGTTNTRGALDHALALLDLKERDVRSFSTKLIFTITDGEWNNGGDPATVVRKLQEMGVYMFAIGIGKWGVNNYRLRSLGNKKSHGHEYVYLCLDFTVLSEVARRFKGDLQNNDYLPSTSCPDPCNQATRSCQCNVYKGDYGCVCRLGYTCGAKRDTKCSVNTYKDTLGPGQCKNCPTHSETLGKGATSKADCKCIFGYFWVGSPVERCEKVLCHIPAYDSNAVNAVSCGRRENNDVCSFECKSGYDESSGEKMLTCQSSGVWDAVPLSCKRATCPILTEPQDGSISPCDNRHGDTCKFQCDYSFGLSGSGSATTTCTSVGTWSPPTPTCSSMVQSDITDQCKGNRPIAAEIYKQADSTLQNTHELDEEETIVCVVCNKQEAEGDEFVECSGCHANTFETKVSGQLDFIMKKLQSVGCISKNDDAELRKLREDNGRLRRRVQKLEETVTTLQTTSKAAQKEMSDIKLSHDVLKVKVSNIKGQLARSQPRSDVQSDKKTANTQPADHVPKYSLHTTNRFEVLSQHESDEQIRGEEKAPIPQVSRHAAQAAKARPTPVKLPLLSGTKGDVEVTADPTGPTGPSPGATTVCQSLPPPPNVNMVNSGKPHSKYNAGPNPTRRPQREVFHKGSPNAPNGRGNGIAPPMRPNGPAAPAPPPMFYPNHKNKPFLQEEWPSPIEAYGRPAVAENIRPPNWYGPPPFPFRKDRSWHGRPDSLFGYNE</sequence>
<dbReference type="PROSITE" id="PS50234">
    <property type="entry name" value="VWFA"/>
    <property type="match status" value="1"/>
</dbReference>
<dbReference type="AlphaFoldDB" id="A0A8K0EU87"/>
<dbReference type="SUPFAM" id="SSF57535">
    <property type="entry name" value="Complement control module/SCR domain"/>
    <property type="match status" value="2"/>
</dbReference>
<dbReference type="SMART" id="SM00327">
    <property type="entry name" value="VWA"/>
    <property type="match status" value="1"/>
</dbReference>
<keyword evidence="1 2" id="KW-1015">Disulfide bond</keyword>
<dbReference type="SUPFAM" id="SSF53300">
    <property type="entry name" value="vWA-like"/>
    <property type="match status" value="1"/>
</dbReference>
<keyword evidence="8" id="KW-1185">Reference proteome</keyword>
<evidence type="ECO:0000313" key="8">
    <source>
        <dbReference type="Proteomes" id="UP000838412"/>
    </source>
</evidence>
<dbReference type="Gene3D" id="2.10.70.10">
    <property type="entry name" value="Complement Module, domain 1"/>
    <property type="match status" value="2"/>
</dbReference>
<feature type="compositionally biased region" description="Basic and acidic residues" evidence="4">
    <location>
        <begin position="802"/>
        <end position="812"/>
    </location>
</feature>
<evidence type="ECO:0000256" key="3">
    <source>
        <dbReference type="SAM" id="Coils"/>
    </source>
</evidence>
<protein>
    <submittedName>
        <fullName evidence="7">SVEP1 protein</fullName>
    </submittedName>
</protein>
<feature type="region of interest" description="Disordered" evidence="4">
    <location>
        <begin position="582"/>
        <end position="610"/>
    </location>
</feature>
<evidence type="ECO:0000256" key="1">
    <source>
        <dbReference type="ARBA" id="ARBA00023157"/>
    </source>
</evidence>
<dbReference type="Pfam" id="PF00084">
    <property type="entry name" value="Sushi"/>
    <property type="match status" value="2"/>
</dbReference>
<dbReference type="InterPro" id="IPR000436">
    <property type="entry name" value="Sushi_SCR_CCP_dom"/>
</dbReference>
<dbReference type="InterPro" id="IPR036465">
    <property type="entry name" value="vWFA_dom_sf"/>
</dbReference>
<dbReference type="PROSITE" id="PS50923">
    <property type="entry name" value="SUSHI"/>
    <property type="match status" value="2"/>
</dbReference>
<feature type="domain" description="Sushi" evidence="6">
    <location>
        <begin position="314"/>
        <end position="374"/>
    </location>
</feature>
<evidence type="ECO:0000259" key="5">
    <source>
        <dbReference type="PROSITE" id="PS50234"/>
    </source>
</evidence>
<comment type="caution">
    <text evidence="2">Lacks conserved residue(s) required for the propagation of feature annotation.</text>
</comment>
<keyword evidence="3" id="KW-0175">Coiled coil</keyword>
<dbReference type="InterPro" id="IPR035976">
    <property type="entry name" value="Sushi/SCR/CCP_sf"/>
</dbReference>
<name>A0A8K0EU87_BRALA</name>
<dbReference type="Proteomes" id="UP000838412">
    <property type="component" value="Chromosome 7"/>
</dbReference>
<evidence type="ECO:0000313" key="7">
    <source>
        <dbReference type="EMBL" id="CAH1269014.1"/>
    </source>
</evidence>
<dbReference type="CDD" id="cd01450">
    <property type="entry name" value="vWFA_subfamily_ECM"/>
    <property type="match status" value="1"/>
</dbReference>
<dbReference type="PANTHER" id="PTHR24020:SF87">
    <property type="entry name" value="COLLAGEN ALPHA-1(VI) CHAIN-LIKE"/>
    <property type="match status" value="1"/>
</dbReference>
<dbReference type="InterPro" id="IPR011641">
    <property type="entry name" value="Tyr-kin_ephrin_A/B_rcpt-like"/>
</dbReference>
<feature type="coiled-coil region" evidence="3">
    <location>
        <begin position="529"/>
        <end position="563"/>
    </location>
</feature>
<feature type="domain" description="VWFA" evidence="5">
    <location>
        <begin position="22"/>
        <end position="208"/>
    </location>
</feature>
<dbReference type="PRINTS" id="PR00453">
    <property type="entry name" value="VWFADOMAIN"/>
</dbReference>
<accession>A0A8K0EU87</accession>
<feature type="region of interest" description="Disordered" evidence="4">
    <location>
        <begin position="789"/>
        <end position="820"/>
    </location>
</feature>
<dbReference type="InterPro" id="IPR050525">
    <property type="entry name" value="ECM_Assembly_Org"/>
</dbReference>
<dbReference type="Pfam" id="PF00092">
    <property type="entry name" value="VWA"/>
    <property type="match status" value="1"/>
</dbReference>
<evidence type="ECO:0000256" key="2">
    <source>
        <dbReference type="PROSITE-ProRule" id="PRU00302"/>
    </source>
</evidence>